<dbReference type="Pfam" id="PF01656">
    <property type="entry name" value="CbiA"/>
    <property type="match status" value="1"/>
</dbReference>
<organism evidence="2">
    <name type="scientific">marine metagenome</name>
    <dbReference type="NCBI Taxonomy" id="408172"/>
    <lineage>
        <taxon>unclassified sequences</taxon>
        <taxon>metagenomes</taxon>
        <taxon>ecological metagenomes</taxon>
    </lineage>
</organism>
<dbReference type="AlphaFoldDB" id="A0A382AZ66"/>
<dbReference type="PANTHER" id="PTHR13696">
    <property type="entry name" value="P-LOOP CONTAINING NUCLEOSIDE TRIPHOSPHATE HYDROLASE"/>
    <property type="match status" value="1"/>
</dbReference>
<dbReference type="InterPro" id="IPR050678">
    <property type="entry name" value="DNA_Partitioning_ATPase"/>
</dbReference>
<sequence>MRTIIVLNPKGGCGKSTIATNIASYFAMKAKKVTLADCDSQGSSHDWLLARPDTCSAINGIVVENDRLKIPRNTDVLIIDTPAAIGDKRLGKYLRKAQSLVMPIIASPIDIRAAERFLSELFSFKGTINNKIKIATVANRVREDTLIAAKLEHYLDNVKLPNGKRLPFMTMLRASQNYIRAAERGLSIFELAPSKTYYDREQWEPLLRWLNSKRSIPN</sequence>
<reference evidence="2" key="1">
    <citation type="submission" date="2018-05" db="EMBL/GenBank/DDBJ databases">
        <authorList>
            <person name="Lanie J.A."/>
            <person name="Ng W.-L."/>
            <person name="Kazmierczak K.M."/>
            <person name="Andrzejewski T.M."/>
            <person name="Davidsen T.M."/>
            <person name="Wayne K.J."/>
            <person name="Tettelin H."/>
            <person name="Glass J.I."/>
            <person name="Rusch D."/>
            <person name="Podicherti R."/>
            <person name="Tsui H.-C.T."/>
            <person name="Winkler M.E."/>
        </authorList>
    </citation>
    <scope>NUCLEOTIDE SEQUENCE</scope>
</reference>
<dbReference type="Gene3D" id="3.40.50.300">
    <property type="entry name" value="P-loop containing nucleotide triphosphate hydrolases"/>
    <property type="match status" value="1"/>
</dbReference>
<evidence type="ECO:0000259" key="1">
    <source>
        <dbReference type="Pfam" id="PF01656"/>
    </source>
</evidence>
<dbReference type="EMBL" id="UINC01027400">
    <property type="protein sequence ID" value="SVB06581.1"/>
    <property type="molecule type" value="Genomic_DNA"/>
</dbReference>
<dbReference type="SUPFAM" id="SSF52540">
    <property type="entry name" value="P-loop containing nucleoside triphosphate hydrolases"/>
    <property type="match status" value="1"/>
</dbReference>
<proteinExistence type="predicted"/>
<dbReference type="InterPro" id="IPR027417">
    <property type="entry name" value="P-loop_NTPase"/>
</dbReference>
<protein>
    <recommendedName>
        <fullName evidence="1">CobQ/CobB/MinD/ParA nucleotide binding domain-containing protein</fullName>
    </recommendedName>
</protein>
<feature type="domain" description="CobQ/CobB/MinD/ParA nucleotide binding" evidence="1">
    <location>
        <begin position="4"/>
        <end position="187"/>
    </location>
</feature>
<name>A0A382AZ66_9ZZZZ</name>
<dbReference type="PANTHER" id="PTHR13696:SF96">
    <property type="entry name" value="COBQ_COBB_MIND_PARA NUCLEOTIDE BINDING DOMAIN-CONTAINING PROTEIN"/>
    <property type="match status" value="1"/>
</dbReference>
<accession>A0A382AZ66</accession>
<gene>
    <name evidence="2" type="ORF">METZ01_LOCUS159435</name>
</gene>
<dbReference type="InterPro" id="IPR002586">
    <property type="entry name" value="CobQ/CobB/MinD/ParA_Nub-bd_dom"/>
</dbReference>
<evidence type="ECO:0000313" key="2">
    <source>
        <dbReference type="EMBL" id="SVB06581.1"/>
    </source>
</evidence>
<dbReference type="CDD" id="cd02042">
    <property type="entry name" value="ParAB_family"/>
    <property type="match status" value="1"/>
</dbReference>